<accession>A0A4Q2RQR4</accession>
<sequence>MSDLEARLRDTLTERAGAAPDALRLATGARRRLRRRRTTWAVAAAAVVAAGVPLGLDQLGPSSDGGGRIADEPTATSGLPPGVIETGYRAESWHDVTFEVPVDWGYGGTSGWCTVGATPDEALPLVTRPDTLTPAIACSPINGYGVTIGDGAALDPAYDSGHVWQFETEGASDPIYPDGAWLGYWYDADTVVTVVAPDRATARRLVDSVETNDGVDPNDCPATLGEAEAATTTESYATFSICRYGPDDLLEASRRLIGRESSVAEDAIFSSPRRTADYDCPTENDLSRIALLSSGGYVATAVTEASCPGWNGLFRSGVVQDLTPEALRQLDLSQLPVPPEE</sequence>
<protein>
    <submittedName>
        <fullName evidence="3">Uncharacterized protein</fullName>
    </submittedName>
</protein>
<keyword evidence="4" id="KW-1185">Reference proteome</keyword>
<dbReference type="OrthoDB" id="3781327at2"/>
<name>A0A4Q2RQR4_9ACTN</name>
<evidence type="ECO:0000256" key="2">
    <source>
        <dbReference type="SAM" id="Phobius"/>
    </source>
</evidence>
<dbReference type="RefSeq" id="WP_129474487.1">
    <property type="nucleotide sequence ID" value="NZ_SDWS01000003.1"/>
</dbReference>
<reference evidence="3 4" key="1">
    <citation type="submission" date="2019-01" db="EMBL/GenBank/DDBJ databases">
        <title>Novel species of Nocardioides.</title>
        <authorList>
            <person name="Liu Q."/>
            <person name="Xin Y.-H."/>
        </authorList>
    </citation>
    <scope>NUCLEOTIDE SEQUENCE [LARGE SCALE GENOMIC DNA]</scope>
    <source>
        <strain evidence="3 4">HLT3-15</strain>
    </source>
</reference>
<dbReference type="Proteomes" id="UP000291838">
    <property type="component" value="Unassembled WGS sequence"/>
</dbReference>
<keyword evidence="2" id="KW-0812">Transmembrane</keyword>
<feature type="region of interest" description="Disordered" evidence="1">
    <location>
        <begin position="62"/>
        <end position="81"/>
    </location>
</feature>
<dbReference type="EMBL" id="SDWS01000003">
    <property type="protein sequence ID" value="RYB91237.1"/>
    <property type="molecule type" value="Genomic_DNA"/>
</dbReference>
<gene>
    <name evidence="3" type="ORF">EUA06_07850</name>
</gene>
<comment type="caution">
    <text evidence="3">The sequence shown here is derived from an EMBL/GenBank/DDBJ whole genome shotgun (WGS) entry which is preliminary data.</text>
</comment>
<evidence type="ECO:0000256" key="1">
    <source>
        <dbReference type="SAM" id="MobiDB-lite"/>
    </source>
</evidence>
<proteinExistence type="predicted"/>
<dbReference type="AlphaFoldDB" id="A0A4Q2RQR4"/>
<organism evidence="3 4">
    <name type="scientific">Nocardioides glacieisoli</name>
    <dbReference type="NCBI Taxonomy" id="1168730"/>
    <lineage>
        <taxon>Bacteria</taxon>
        <taxon>Bacillati</taxon>
        <taxon>Actinomycetota</taxon>
        <taxon>Actinomycetes</taxon>
        <taxon>Propionibacteriales</taxon>
        <taxon>Nocardioidaceae</taxon>
        <taxon>Nocardioides</taxon>
    </lineage>
</organism>
<keyword evidence="2" id="KW-0472">Membrane</keyword>
<keyword evidence="2" id="KW-1133">Transmembrane helix</keyword>
<feature type="transmembrane region" description="Helical" evidence="2">
    <location>
        <begin position="38"/>
        <end position="56"/>
    </location>
</feature>
<evidence type="ECO:0000313" key="4">
    <source>
        <dbReference type="Proteomes" id="UP000291838"/>
    </source>
</evidence>
<evidence type="ECO:0000313" key="3">
    <source>
        <dbReference type="EMBL" id="RYB91237.1"/>
    </source>
</evidence>